<dbReference type="AlphaFoldDB" id="A0A6A6N0H9"/>
<sequence>MKVKEESLIGKVSEEMNLMLYRLYEEAKILAAMKMMYPLKAPGPDVPLRWNPPTGGFIKMNVNVGVAGPSLTGLGIIFCAVESMVLACASKCTYDEWDSYYSEALVVAFGLRLAIDLVFPSLMSNWTARTLLRNSKSTASSLVVFYSKKLQ</sequence>
<dbReference type="Proteomes" id="UP000467840">
    <property type="component" value="Chromosome 6"/>
</dbReference>
<evidence type="ECO:0000313" key="2">
    <source>
        <dbReference type="Proteomes" id="UP000467840"/>
    </source>
</evidence>
<comment type="caution">
    <text evidence="1">The sequence shown here is derived from an EMBL/GenBank/DDBJ whole genome shotgun (WGS) entry which is preliminary data.</text>
</comment>
<keyword evidence="2" id="KW-1185">Reference proteome</keyword>
<accession>A0A6A6N0H9</accession>
<reference evidence="1 2" key="1">
    <citation type="journal article" date="2020" name="Mol. Plant">
        <title>The Chromosome-Based Rubber Tree Genome Provides New Insights into Spurge Genome Evolution and Rubber Biosynthesis.</title>
        <authorList>
            <person name="Liu J."/>
            <person name="Shi C."/>
            <person name="Shi C.C."/>
            <person name="Li W."/>
            <person name="Zhang Q.J."/>
            <person name="Zhang Y."/>
            <person name="Li K."/>
            <person name="Lu H.F."/>
            <person name="Shi C."/>
            <person name="Zhu S.T."/>
            <person name="Xiao Z.Y."/>
            <person name="Nan H."/>
            <person name="Yue Y."/>
            <person name="Zhu X.G."/>
            <person name="Wu Y."/>
            <person name="Hong X.N."/>
            <person name="Fan G.Y."/>
            <person name="Tong Y."/>
            <person name="Zhang D."/>
            <person name="Mao C.L."/>
            <person name="Liu Y.L."/>
            <person name="Hao S.J."/>
            <person name="Liu W.Q."/>
            <person name="Lv M.Q."/>
            <person name="Zhang H.B."/>
            <person name="Liu Y."/>
            <person name="Hu-Tang G.R."/>
            <person name="Wang J.P."/>
            <person name="Wang J.H."/>
            <person name="Sun Y.H."/>
            <person name="Ni S.B."/>
            <person name="Chen W.B."/>
            <person name="Zhang X.C."/>
            <person name="Jiao Y.N."/>
            <person name="Eichler E.E."/>
            <person name="Li G.H."/>
            <person name="Liu X."/>
            <person name="Gao L.Z."/>
        </authorList>
    </citation>
    <scope>NUCLEOTIDE SEQUENCE [LARGE SCALE GENOMIC DNA]</scope>
    <source>
        <strain evidence="2">cv. GT1</strain>
        <tissue evidence="1">Leaf</tissue>
    </source>
</reference>
<dbReference type="EMBL" id="JAAGAX010000004">
    <property type="protein sequence ID" value="KAF2318066.1"/>
    <property type="molecule type" value="Genomic_DNA"/>
</dbReference>
<evidence type="ECO:0000313" key="1">
    <source>
        <dbReference type="EMBL" id="KAF2318066.1"/>
    </source>
</evidence>
<protein>
    <submittedName>
        <fullName evidence="1">Uncharacterized protein</fullName>
    </submittedName>
</protein>
<proteinExistence type="predicted"/>
<name>A0A6A6N0H9_HEVBR</name>
<gene>
    <name evidence="1" type="ORF">GH714_041405</name>
</gene>
<organism evidence="1 2">
    <name type="scientific">Hevea brasiliensis</name>
    <name type="common">Para rubber tree</name>
    <name type="synonym">Siphonia brasiliensis</name>
    <dbReference type="NCBI Taxonomy" id="3981"/>
    <lineage>
        <taxon>Eukaryota</taxon>
        <taxon>Viridiplantae</taxon>
        <taxon>Streptophyta</taxon>
        <taxon>Embryophyta</taxon>
        <taxon>Tracheophyta</taxon>
        <taxon>Spermatophyta</taxon>
        <taxon>Magnoliopsida</taxon>
        <taxon>eudicotyledons</taxon>
        <taxon>Gunneridae</taxon>
        <taxon>Pentapetalae</taxon>
        <taxon>rosids</taxon>
        <taxon>fabids</taxon>
        <taxon>Malpighiales</taxon>
        <taxon>Euphorbiaceae</taxon>
        <taxon>Crotonoideae</taxon>
        <taxon>Micrandreae</taxon>
        <taxon>Hevea</taxon>
    </lineage>
</organism>